<protein>
    <submittedName>
        <fullName evidence="2">Uncharacterized protein</fullName>
    </submittedName>
</protein>
<dbReference type="AlphaFoldDB" id="A0A430M266"/>
<evidence type="ECO:0000313" key="2">
    <source>
        <dbReference type="EMBL" id="RTE82087.1"/>
    </source>
</evidence>
<dbReference type="Proteomes" id="UP000287124">
    <property type="component" value="Unassembled WGS sequence"/>
</dbReference>
<evidence type="ECO:0000256" key="1">
    <source>
        <dbReference type="SAM" id="MobiDB-lite"/>
    </source>
</evidence>
<feature type="region of interest" description="Disordered" evidence="1">
    <location>
        <begin position="131"/>
        <end position="194"/>
    </location>
</feature>
<feature type="compositionally biased region" description="Basic and acidic residues" evidence="1">
    <location>
        <begin position="131"/>
        <end position="154"/>
    </location>
</feature>
<comment type="caution">
    <text evidence="2">The sequence shown here is derived from an EMBL/GenBank/DDBJ whole genome shotgun (WGS) entry which is preliminary data.</text>
</comment>
<feature type="compositionally biased region" description="Basic residues" evidence="1">
    <location>
        <begin position="167"/>
        <end position="178"/>
    </location>
</feature>
<feature type="compositionally biased region" description="Basic and acidic residues" evidence="1">
    <location>
        <begin position="179"/>
        <end position="194"/>
    </location>
</feature>
<dbReference type="EMBL" id="MIKF01000031">
    <property type="protein sequence ID" value="RTE82087.1"/>
    <property type="molecule type" value="Genomic_DNA"/>
</dbReference>
<keyword evidence="3" id="KW-1185">Reference proteome</keyword>
<sequence>MNLAAPATFQKAPQGEYYFTSATCPSRQTHLVNNEESPTFTGEFLTGLARCFNSQGIAGLSLDIRKLCRRNHRDTRCPPIAGSQEQSVLALATMVELLIARNVFGINVQSTLTFGIKTSPRWWEKRNAEERERLKSMSPEERARHNAKQREQRRQWSSKMSPEQRRRFNVMKRDRKLKRLVEMSPEKREEYNAK</sequence>
<evidence type="ECO:0000313" key="3">
    <source>
        <dbReference type="Proteomes" id="UP000287124"/>
    </source>
</evidence>
<accession>A0A430M266</accession>
<reference evidence="2 3" key="1">
    <citation type="submission" date="2017-06" db="EMBL/GenBank/DDBJ databases">
        <title>Comparative genomic analysis of Ambrosia Fusariam Clade fungi.</title>
        <authorList>
            <person name="Stajich J.E."/>
            <person name="Carrillo J."/>
            <person name="Kijimoto T."/>
            <person name="Eskalen A."/>
            <person name="O'Donnell K."/>
            <person name="Kasson M."/>
        </authorList>
    </citation>
    <scope>NUCLEOTIDE SEQUENCE [LARGE SCALE GENOMIC DNA]</scope>
    <source>
        <strain evidence="2 3">UCR1854</strain>
    </source>
</reference>
<name>A0A430M266_9HYPO</name>
<organism evidence="2 3">
    <name type="scientific">Fusarium euwallaceae</name>
    <dbReference type="NCBI Taxonomy" id="1147111"/>
    <lineage>
        <taxon>Eukaryota</taxon>
        <taxon>Fungi</taxon>
        <taxon>Dikarya</taxon>
        <taxon>Ascomycota</taxon>
        <taxon>Pezizomycotina</taxon>
        <taxon>Sordariomycetes</taxon>
        <taxon>Hypocreomycetidae</taxon>
        <taxon>Hypocreales</taxon>
        <taxon>Nectriaceae</taxon>
        <taxon>Fusarium</taxon>
        <taxon>Fusarium solani species complex</taxon>
    </lineage>
</organism>
<gene>
    <name evidence="2" type="ORF">BHE90_003407</name>
</gene>
<proteinExistence type="predicted"/>